<accession>A0A8J2HGV1</accession>
<evidence type="ECO:0000313" key="2">
    <source>
        <dbReference type="Proteomes" id="UP000786811"/>
    </source>
</evidence>
<dbReference type="Proteomes" id="UP000786811">
    <property type="component" value="Unassembled WGS sequence"/>
</dbReference>
<sequence>SLCVLWRTEVQSGTKTLLASNGRGGLILSINVKLLMESLQEVEEMDDLGEFDNIFFKLLFCHEYRVFIAELISGELGESDKLEYPGLFGLFKLPELNTRVKRSLRLRRTGLRLNSLSFDSSLFKYP</sequence>
<name>A0A8J2HGV1_COTCN</name>
<reference evidence="1" key="1">
    <citation type="submission" date="2021-04" db="EMBL/GenBank/DDBJ databases">
        <authorList>
            <person name="Chebbi M.A.C M."/>
        </authorList>
    </citation>
    <scope>NUCLEOTIDE SEQUENCE</scope>
</reference>
<proteinExistence type="predicted"/>
<dbReference type="AlphaFoldDB" id="A0A8J2HGV1"/>
<keyword evidence="2" id="KW-1185">Reference proteome</keyword>
<organism evidence="1 2">
    <name type="scientific">Cotesia congregata</name>
    <name type="common">Parasitoid wasp</name>
    <name type="synonym">Apanteles congregatus</name>
    <dbReference type="NCBI Taxonomy" id="51543"/>
    <lineage>
        <taxon>Eukaryota</taxon>
        <taxon>Metazoa</taxon>
        <taxon>Ecdysozoa</taxon>
        <taxon>Arthropoda</taxon>
        <taxon>Hexapoda</taxon>
        <taxon>Insecta</taxon>
        <taxon>Pterygota</taxon>
        <taxon>Neoptera</taxon>
        <taxon>Endopterygota</taxon>
        <taxon>Hymenoptera</taxon>
        <taxon>Apocrita</taxon>
        <taxon>Ichneumonoidea</taxon>
        <taxon>Braconidae</taxon>
        <taxon>Microgastrinae</taxon>
        <taxon>Cotesia</taxon>
    </lineage>
</organism>
<dbReference type="EMBL" id="CAJNRD030001121">
    <property type="protein sequence ID" value="CAG5096971.1"/>
    <property type="molecule type" value="Genomic_DNA"/>
</dbReference>
<protein>
    <submittedName>
        <fullName evidence="1">Uncharacterized protein</fullName>
    </submittedName>
</protein>
<feature type="non-terminal residue" evidence="1">
    <location>
        <position position="1"/>
    </location>
</feature>
<evidence type="ECO:0000313" key="1">
    <source>
        <dbReference type="EMBL" id="CAG5096971.1"/>
    </source>
</evidence>
<gene>
    <name evidence="1" type="ORF">HICCMSTLAB_LOCUS8477</name>
</gene>
<comment type="caution">
    <text evidence="1">The sequence shown here is derived from an EMBL/GenBank/DDBJ whole genome shotgun (WGS) entry which is preliminary data.</text>
</comment>